<keyword evidence="2" id="KW-1185">Reference proteome</keyword>
<protein>
    <submittedName>
        <fullName evidence="1">Cyclic-di-AMP receptor</fullName>
    </submittedName>
</protein>
<sequence length="101" mass="11555">MKLMICIVNNYYTSHIEKQMNKKGYRMTELSSSGGFIKKGSTTFLFGVEEENLEDLKAHLQEACTSLESKKGRQSEAPRRFTYFVLSAENAAFFKNPEKNS</sequence>
<dbReference type="STRING" id="266892.SAMN04488054_1124"/>
<dbReference type="InterPro" id="IPR015867">
    <property type="entry name" value="N-reg_PII/ATP_PRibTrfase_C"/>
</dbReference>
<evidence type="ECO:0000313" key="2">
    <source>
        <dbReference type="Proteomes" id="UP000199668"/>
    </source>
</evidence>
<dbReference type="InterPro" id="IPR011322">
    <property type="entry name" value="N-reg_PII-like_a/b"/>
</dbReference>
<dbReference type="Proteomes" id="UP000199668">
    <property type="component" value="Unassembled WGS sequence"/>
</dbReference>
<reference evidence="1 2" key="1">
    <citation type="submission" date="2016-10" db="EMBL/GenBank/DDBJ databases">
        <authorList>
            <person name="de Groot N.N."/>
        </authorList>
    </citation>
    <scope>NUCLEOTIDE SEQUENCE [LARGE SCALE GENOMIC DNA]</scope>
    <source>
        <strain evidence="1 2">CGMCC 1.6134</strain>
    </source>
</reference>
<organism evidence="1 2">
    <name type="scientific">Salibacterium qingdaonense</name>
    <dbReference type="NCBI Taxonomy" id="266892"/>
    <lineage>
        <taxon>Bacteria</taxon>
        <taxon>Bacillati</taxon>
        <taxon>Bacillota</taxon>
        <taxon>Bacilli</taxon>
        <taxon>Bacillales</taxon>
        <taxon>Bacillaceae</taxon>
    </lineage>
</organism>
<evidence type="ECO:0000313" key="1">
    <source>
        <dbReference type="EMBL" id="SFM02859.1"/>
    </source>
</evidence>
<dbReference type="RefSeq" id="WP_090926971.1">
    <property type="nucleotide sequence ID" value="NZ_FOTY01000012.1"/>
</dbReference>
<dbReference type="Gene3D" id="3.30.70.120">
    <property type="match status" value="1"/>
</dbReference>
<dbReference type="OrthoDB" id="9794275at2"/>
<dbReference type="Pfam" id="PF06153">
    <property type="entry name" value="CdAMP_rec"/>
    <property type="match status" value="1"/>
</dbReference>
<accession>A0A1I4MI08</accession>
<dbReference type="AlphaFoldDB" id="A0A1I4MI08"/>
<dbReference type="PANTHER" id="PTHR38456:SF1">
    <property type="entry name" value="CYCLIC DI-AMP RECEPTOR A"/>
    <property type="match status" value="1"/>
</dbReference>
<dbReference type="PANTHER" id="PTHR38456">
    <property type="entry name" value="CYCLIC DI-AMP RECEPTOR A"/>
    <property type="match status" value="1"/>
</dbReference>
<name>A0A1I4MI08_9BACI</name>
<keyword evidence="1" id="KW-0675">Receptor</keyword>
<gene>
    <name evidence="1" type="ORF">SAMN04488054_1124</name>
</gene>
<dbReference type="EMBL" id="FOTY01000012">
    <property type="protein sequence ID" value="SFM02859.1"/>
    <property type="molecule type" value="Genomic_DNA"/>
</dbReference>
<proteinExistence type="predicted"/>
<dbReference type="InterPro" id="IPR010375">
    <property type="entry name" value="CdAMP_rec"/>
</dbReference>
<dbReference type="SUPFAM" id="SSF54913">
    <property type="entry name" value="GlnB-like"/>
    <property type="match status" value="1"/>
</dbReference>